<accession>T0YBW6</accession>
<feature type="transmembrane region" description="Helical" evidence="1">
    <location>
        <begin position="60"/>
        <end position="79"/>
    </location>
</feature>
<dbReference type="EMBL" id="AUZX01014252">
    <property type="protein sequence ID" value="EQD32746.1"/>
    <property type="molecule type" value="Genomic_DNA"/>
</dbReference>
<keyword evidence="1" id="KW-1133">Transmembrane helix</keyword>
<comment type="caution">
    <text evidence="2">The sequence shown here is derived from an EMBL/GenBank/DDBJ whole genome shotgun (WGS) entry which is preliminary data.</text>
</comment>
<proteinExistence type="predicted"/>
<feature type="transmembrane region" description="Helical" evidence="1">
    <location>
        <begin position="85"/>
        <end position="108"/>
    </location>
</feature>
<dbReference type="AlphaFoldDB" id="T0YBW6"/>
<evidence type="ECO:0000256" key="1">
    <source>
        <dbReference type="SAM" id="Phobius"/>
    </source>
</evidence>
<feature type="transmembrane region" description="Helical" evidence="1">
    <location>
        <begin position="120"/>
        <end position="140"/>
    </location>
</feature>
<reference evidence="2" key="1">
    <citation type="submission" date="2013-08" db="EMBL/GenBank/DDBJ databases">
        <authorList>
            <person name="Mendez C."/>
            <person name="Richter M."/>
            <person name="Ferrer M."/>
            <person name="Sanchez J."/>
        </authorList>
    </citation>
    <scope>NUCLEOTIDE SEQUENCE</scope>
</reference>
<gene>
    <name evidence="2" type="ORF">B1A_19316</name>
</gene>
<name>T0YBW6_9ZZZZ</name>
<feature type="transmembrane region" description="Helical" evidence="1">
    <location>
        <begin position="20"/>
        <end position="39"/>
    </location>
</feature>
<keyword evidence="1" id="KW-0472">Membrane</keyword>
<keyword evidence="1" id="KW-0812">Transmembrane</keyword>
<organism evidence="2">
    <name type="scientific">mine drainage metagenome</name>
    <dbReference type="NCBI Taxonomy" id="410659"/>
    <lineage>
        <taxon>unclassified sequences</taxon>
        <taxon>metagenomes</taxon>
        <taxon>ecological metagenomes</taxon>
    </lineage>
</organism>
<evidence type="ECO:0008006" key="3">
    <source>
        <dbReference type="Google" id="ProtNLM"/>
    </source>
</evidence>
<evidence type="ECO:0000313" key="2">
    <source>
        <dbReference type="EMBL" id="EQD32746.1"/>
    </source>
</evidence>
<reference evidence="2" key="2">
    <citation type="journal article" date="2014" name="ISME J.">
        <title>Microbial stratification in low pH oxic and suboxic macroscopic growths along an acid mine drainage.</title>
        <authorList>
            <person name="Mendez-Garcia C."/>
            <person name="Mesa V."/>
            <person name="Sprenger R.R."/>
            <person name="Richter M."/>
            <person name="Diez M.S."/>
            <person name="Solano J."/>
            <person name="Bargiela R."/>
            <person name="Golyshina O.V."/>
            <person name="Manteca A."/>
            <person name="Ramos J.L."/>
            <person name="Gallego J.R."/>
            <person name="Llorente I."/>
            <person name="Martins Dos Santos V.A."/>
            <person name="Jensen O.N."/>
            <person name="Pelaez A.I."/>
            <person name="Sanchez J."/>
            <person name="Ferrer M."/>
        </authorList>
    </citation>
    <scope>NUCLEOTIDE SEQUENCE</scope>
</reference>
<sequence length="141" mass="14693">MFAVDAPQLAGWLDVTRLSLHVLAASVWVGGQLVLAGLVSTVRRFGGDATRRIAGAFGRLTWPAYWLLIATGVWNYLAIDHGAATFSWNVAFAVKMACVVLAGVGSYLHTKASSARSRGIWAGLGTLGAILALVLGVALAG</sequence>
<protein>
    <recommendedName>
        <fullName evidence="3">Copper resistance protein D</fullName>
    </recommendedName>
</protein>